<gene>
    <name evidence="5" type="ORF">J2Z66_003773</name>
</gene>
<keyword evidence="2" id="KW-0238">DNA-binding</keyword>
<organism evidence="5 6">
    <name type="scientific">Paenibacillus eucommiae</name>
    <dbReference type="NCBI Taxonomy" id="1355755"/>
    <lineage>
        <taxon>Bacteria</taxon>
        <taxon>Bacillati</taxon>
        <taxon>Bacillota</taxon>
        <taxon>Bacilli</taxon>
        <taxon>Bacillales</taxon>
        <taxon>Paenibacillaceae</taxon>
        <taxon>Paenibacillus</taxon>
    </lineage>
</organism>
<name>A0ABS4IX46_9BACL</name>
<dbReference type="InterPro" id="IPR028978">
    <property type="entry name" value="Chorismate_lyase_/UTRA_dom_sf"/>
</dbReference>
<dbReference type="Gene3D" id="1.10.10.10">
    <property type="entry name" value="Winged helix-like DNA-binding domain superfamily/Winged helix DNA-binding domain"/>
    <property type="match status" value="1"/>
</dbReference>
<dbReference type="PANTHER" id="PTHR44846:SF1">
    <property type="entry name" value="MANNOSYL-D-GLYCERATE TRANSPORT_METABOLISM SYSTEM REPRESSOR MNGR-RELATED"/>
    <property type="match status" value="1"/>
</dbReference>
<dbReference type="InterPro" id="IPR011663">
    <property type="entry name" value="UTRA"/>
</dbReference>
<sequence length="245" mass="27914">MNSIDKPTLAVSPYLAIADILQKEIESGQYVIGGPLPSEADLSRRFKVNRYTIRHSLDFMNKKGIIRSQQGKGHYVCEKPMDIQYTITQAMCFTDVMTQLGCKPSAKVLKSEVKLPPERIAGLLQMAPDEKGIRLEILRYADGIPLAWNETWLPEKYFPHFPEQMTAFTSLYALLREGYLVELARIWSTFEAIYPNSAEAALLTISPSTTLLHIESVMRDQNQRLLEYTSAKYRGDLCRVSIQFE</sequence>
<dbReference type="EMBL" id="JAGGLB010000012">
    <property type="protein sequence ID" value="MBP1992165.1"/>
    <property type="molecule type" value="Genomic_DNA"/>
</dbReference>
<keyword evidence="1" id="KW-0805">Transcription regulation</keyword>
<dbReference type="InterPro" id="IPR036388">
    <property type="entry name" value="WH-like_DNA-bd_sf"/>
</dbReference>
<dbReference type="SMART" id="SM00866">
    <property type="entry name" value="UTRA"/>
    <property type="match status" value="1"/>
</dbReference>
<dbReference type="PRINTS" id="PR00035">
    <property type="entry name" value="HTHGNTR"/>
</dbReference>
<accession>A0ABS4IX46</accession>
<dbReference type="InterPro" id="IPR000524">
    <property type="entry name" value="Tscrpt_reg_HTH_GntR"/>
</dbReference>
<evidence type="ECO:0000259" key="4">
    <source>
        <dbReference type="PROSITE" id="PS50949"/>
    </source>
</evidence>
<keyword evidence="3" id="KW-0804">Transcription</keyword>
<feature type="domain" description="HTH gntR-type" evidence="4">
    <location>
        <begin position="11"/>
        <end position="79"/>
    </location>
</feature>
<reference evidence="5 6" key="1">
    <citation type="submission" date="2021-03" db="EMBL/GenBank/DDBJ databases">
        <title>Genomic Encyclopedia of Type Strains, Phase IV (KMG-IV): sequencing the most valuable type-strain genomes for metagenomic binning, comparative biology and taxonomic classification.</title>
        <authorList>
            <person name="Goeker M."/>
        </authorList>
    </citation>
    <scope>NUCLEOTIDE SEQUENCE [LARGE SCALE GENOMIC DNA]</scope>
    <source>
        <strain evidence="5 6">DSM 26048</strain>
    </source>
</reference>
<proteinExistence type="predicted"/>
<dbReference type="SUPFAM" id="SSF46785">
    <property type="entry name" value="Winged helix' DNA-binding domain"/>
    <property type="match status" value="1"/>
</dbReference>
<keyword evidence="6" id="KW-1185">Reference proteome</keyword>
<evidence type="ECO:0000256" key="2">
    <source>
        <dbReference type="ARBA" id="ARBA00023125"/>
    </source>
</evidence>
<dbReference type="Pfam" id="PF00392">
    <property type="entry name" value="GntR"/>
    <property type="match status" value="1"/>
</dbReference>
<dbReference type="Pfam" id="PF07702">
    <property type="entry name" value="UTRA"/>
    <property type="match status" value="1"/>
</dbReference>
<evidence type="ECO:0000313" key="6">
    <source>
        <dbReference type="Proteomes" id="UP001519287"/>
    </source>
</evidence>
<dbReference type="InterPro" id="IPR050679">
    <property type="entry name" value="Bact_HTH_transcr_reg"/>
</dbReference>
<dbReference type="PROSITE" id="PS50949">
    <property type="entry name" value="HTH_GNTR"/>
    <property type="match status" value="1"/>
</dbReference>
<dbReference type="SUPFAM" id="SSF64288">
    <property type="entry name" value="Chorismate lyase-like"/>
    <property type="match status" value="1"/>
</dbReference>
<comment type="caution">
    <text evidence="5">The sequence shown here is derived from an EMBL/GenBank/DDBJ whole genome shotgun (WGS) entry which is preliminary data.</text>
</comment>
<evidence type="ECO:0000313" key="5">
    <source>
        <dbReference type="EMBL" id="MBP1992165.1"/>
    </source>
</evidence>
<evidence type="ECO:0000256" key="3">
    <source>
        <dbReference type="ARBA" id="ARBA00023163"/>
    </source>
</evidence>
<dbReference type="CDD" id="cd07377">
    <property type="entry name" value="WHTH_GntR"/>
    <property type="match status" value="1"/>
</dbReference>
<dbReference type="SMART" id="SM00345">
    <property type="entry name" value="HTH_GNTR"/>
    <property type="match status" value="1"/>
</dbReference>
<dbReference type="Gene3D" id="3.40.1410.10">
    <property type="entry name" value="Chorismate lyase-like"/>
    <property type="match status" value="1"/>
</dbReference>
<dbReference type="RefSeq" id="WP_209972878.1">
    <property type="nucleotide sequence ID" value="NZ_JAGGLB010000012.1"/>
</dbReference>
<evidence type="ECO:0000256" key="1">
    <source>
        <dbReference type="ARBA" id="ARBA00023015"/>
    </source>
</evidence>
<protein>
    <submittedName>
        <fullName evidence="5">GntR family transcriptional regulator</fullName>
    </submittedName>
</protein>
<dbReference type="PANTHER" id="PTHR44846">
    <property type="entry name" value="MANNOSYL-D-GLYCERATE TRANSPORT/METABOLISM SYSTEM REPRESSOR MNGR-RELATED"/>
    <property type="match status" value="1"/>
</dbReference>
<dbReference type="InterPro" id="IPR036390">
    <property type="entry name" value="WH_DNA-bd_sf"/>
</dbReference>
<dbReference type="Proteomes" id="UP001519287">
    <property type="component" value="Unassembled WGS sequence"/>
</dbReference>